<dbReference type="InterPro" id="IPR018528">
    <property type="entry name" value="Preph_deHydtase_CS"/>
</dbReference>
<dbReference type="CDD" id="cd13630">
    <property type="entry name" value="PBP2_PDT_1"/>
    <property type="match status" value="1"/>
</dbReference>
<dbReference type="GO" id="GO:0009094">
    <property type="term" value="P:L-phenylalanine biosynthetic process"/>
    <property type="evidence" value="ECO:0007669"/>
    <property type="project" value="UniProtKB-UniPathway"/>
</dbReference>
<dbReference type="InterPro" id="IPR001086">
    <property type="entry name" value="Preph_deHydtase"/>
</dbReference>
<dbReference type="PROSITE" id="PS00857">
    <property type="entry name" value="PREPHENATE_DEHYDR_1"/>
    <property type="match status" value="1"/>
</dbReference>
<dbReference type="Gene3D" id="3.40.190.10">
    <property type="entry name" value="Periplasmic binding protein-like II"/>
    <property type="match status" value="2"/>
</dbReference>
<dbReference type="InterPro" id="IPR010957">
    <property type="entry name" value="G/b/e-P-prot_chorismate_mutase"/>
</dbReference>
<feature type="domain" description="Chorismate mutase" evidence="20">
    <location>
        <begin position="4"/>
        <end position="97"/>
    </location>
</feature>
<gene>
    <name evidence="23" type="primary">pheA</name>
    <name evidence="23" type="ORF">HKX40_08775</name>
</gene>
<dbReference type="SUPFAM" id="SSF48600">
    <property type="entry name" value="Chorismate mutase II"/>
    <property type="match status" value="1"/>
</dbReference>
<dbReference type="RefSeq" id="WP_171589200.1">
    <property type="nucleotide sequence ID" value="NZ_JABGBO010000009.1"/>
</dbReference>
<dbReference type="PROSITE" id="PS51671">
    <property type="entry name" value="ACT"/>
    <property type="match status" value="1"/>
</dbReference>
<evidence type="ECO:0000313" key="24">
    <source>
        <dbReference type="Proteomes" id="UP000541421"/>
    </source>
</evidence>
<dbReference type="GO" id="GO:0004664">
    <property type="term" value="F:prephenate dehydratase activity"/>
    <property type="evidence" value="ECO:0007669"/>
    <property type="project" value="UniProtKB-EC"/>
</dbReference>
<dbReference type="SUPFAM" id="SSF55021">
    <property type="entry name" value="ACT-like"/>
    <property type="match status" value="1"/>
</dbReference>
<keyword evidence="12" id="KW-0584">Phenylalanine biosynthesis</keyword>
<keyword evidence="11" id="KW-0057">Aromatic amino acid biosynthesis</keyword>
<evidence type="ECO:0000256" key="3">
    <source>
        <dbReference type="ARBA" id="ARBA00004496"/>
    </source>
</evidence>
<dbReference type="UniPathway" id="UPA00121">
    <property type="reaction ID" value="UER00345"/>
</dbReference>
<dbReference type="PROSITE" id="PS51171">
    <property type="entry name" value="PREPHENATE_DEHYDR_3"/>
    <property type="match status" value="1"/>
</dbReference>
<evidence type="ECO:0000259" key="20">
    <source>
        <dbReference type="PROSITE" id="PS51168"/>
    </source>
</evidence>
<feature type="domain" description="Prephenate dehydratase" evidence="21">
    <location>
        <begin position="97"/>
        <end position="272"/>
    </location>
</feature>
<dbReference type="InterPro" id="IPR036979">
    <property type="entry name" value="CM_dom_sf"/>
</dbReference>
<keyword evidence="15" id="KW-0511">Multifunctional enzyme</keyword>
<comment type="catalytic activity">
    <reaction evidence="18">
        <text>prephenate + H(+) = 3-phenylpyruvate + CO2 + H2O</text>
        <dbReference type="Rhea" id="RHEA:21648"/>
        <dbReference type="ChEBI" id="CHEBI:15377"/>
        <dbReference type="ChEBI" id="CHEBI:15378"/>
        <dbReference type="ChEBI" id="CHEBI:16526"/>
        <dbReference type="ChEBI" id="CHEBI:18005"/>
        <dbReference type="ChEBI" id="CHEBI:29934"/>
        <dbReference type="EC" id="4.2.1.51"/>
    </reaction>
</comment>
<evidence type="ECO:0000256" key="14">
    <source>
        <dbReference type="ARBA" id="ARBA00023239"/>
    </source>
</evidence>
<dbReference type="PIRSF" id="PIRSF001500">
    <property type="entry name" value="Chor_mut_pdt_Ppr"/>
    <property type="match status" value="1"/>
</dbReference>
<evidence type="ECO:0000256" key="13">
    <source>
        <dbReference type="ARBA" id="ARBA00023235"/>
    </source>
</evidence>
<dbReference type="PROSITE" id="PS51168">
    <property type="entry name" value="CHORISMATE_MUT_2"/>
    <property type="match status" value="1"/>
</dbReference>
<dbReference type="SUPFAM" id="SSF53850">
    <property type="entry name" value="Periplasmic binding protein-like II"/>
    <property type="match status" value="1"/>
</dbReference>
<dbReference type="GO" id="GO:0005737">
    <property type="term" value="C:cytoplasm"/>
    <property type="evidence" value="ECO:0007669"/>
    <property type="project" value="UniProtKB-SubCell"/>
</dbReference>
<dbReference type="EC" id="4.2.1.51" evidence="7"/>
<dbReference type="EMBL" id="JABGBO010000009">
    <property type="protein sequence ID" value="NOL50221.1"/>
    <property type="molecule type" value="Genomic_DNA"/>
</dbReference>
<comment type="catalytic activity">
    <reaction evidence="1">
        <text>chorismate = prephenate</text>
        <dbReference type="Rhea" id="RHEA:13897"/>
        <dbReference type="ChEBI" id="CHEBI:29748"/>
        <dbReference type="ChEBI" id="CHEBI:29934"/>
        <dbReference type="EC" id="5.4.99.5"/>
    </reaction>
</comment>
<dbReference type="FunFam" id="3.40.190.10:FF:000029">
    <property type="entry name" value="Chorismate mutase/Prephenate dehydratase"/>
    <property type="match status" value="1"/>
</dbReference>
<accession>A0A7Y4P572</accession>
<proteinExistence type="predicted"/>
<dbReference type="FunFam" id="3.30.70.260:FF:000012">
    <property type="entry name" value="Prephenate dehydratase"/>
    <property type="match status" value="1"/>
</dbReference>
<dbReference type="InterPro" id="IPR036263">
    <property type="entry name" value="Chorismate_II_sf"/>
</dbReference>
<evidence type="ECO:0000256" key="2">
    <source>
        <dbReference type="ARBA" id="ARBA00002364"/>
    </source>
</evidence>
<evidence type="ECO:0000256" key="6">
    <source>
        <dbReference type="ARBA" id="ARBA00012404"/>
    </source>
</evidence>
<dbReference type="EC" id="5.4.99.5" evidence="6"/>
<dbReference type="Pfam" id="PF00800">
    <property type="entry name" value="PDT"/>
    <property type="match status" value="1"/>
</dbReference>
<dbReference type="Gene3D" id="1.20.59.10">
    <property type="entry name" value="Chorismate mutase"/>
    <property type="match status" value="1"/>
</dbReference>
<dbReference type="NCBIfam" id="TIGR01807">
    <property type="entry name" value="CM_P2"/>
    <property type="match status" value="1"/>
</dbReference>
<keyword evidence="10" id="KW-0028">Amino-acid biosynthesis</keyword>
<dbReference type="PROSITE" id="PS00858">
    <property type="entry name" value="PREPHENATE_DEHYDR_2"/>
    <property type="match status" value="1"/>
</dbReference>
<comment type="pathway">
    <text evidence="4">Amino-acid biosynthesis; L-phenylalanine biosynthesis; phenylpyruvate from prephenate: step 1/1.</text>
</comment>
<dbReference type="SMART" id="SM00830">
    <property type="entry name" value="CM_2"/>
    <property type="match status" value="1"/>
</dbReference>
<dbReference type="Proteomes" id="UP000541421">
    <property type="component" value="Unassembled WGS sequence"/>
</dbReference>
<dbReference type="PANTHER" id="PTHR21022">
    <property type="entry name" value="PREPHENATE DEHYDRATASE P PROTEIN"/>
    <property type="match status" value="1"/>
</dbReference>
<organism evidence="23 24">
    <name type="scientific">Pelistega europaea</name>
    <dbReference type="NCBI Taxonomy" id="106147"/>
    <lineage>
        <taxon>Bacteria</taxon>
        <taxon>Pseudomonadati</taxon>
        <taxon>Pseudomonadota</taxon>
        <taxon>Betaproteobacteria</taxon>
        <taxon>Burkholderiales</taxon>
        <taxon>Alcaligenaceae</taxon>
        <taxon>Pelistega</taxon>
    </lineage>
</organism>
<evidence type="ECO:0000313" key="23">
    <source>
        <dbReference type="EMBL" id="NOL50221.1"/>
    </source>
</evidence>
<evidence type="ECO:0000256" key="17">
    <source>
        <dbReference type="ARBA" id="ARBA00031520"/>
    </source>
</evidence>
<evidence type="ECO:0000256" key="19">
    <source>
        <dbReference type="PIRSR" id="PIRSR001500-2"/>
    </source>
</evidence>
<dbReference type="GO" id="GO:0046417">
    <property type="term" value="P:chorismate metabolic process"/>
    <property type="evidence" value="ECO:0007669"/>
    <property type="project" value="InterPro"/>
</dbReference>
<evidence type="ECO:0000256" key="9">
    <source>
        <dbReference type="ARBA" id="ARBA00022490"/>
    </source>
</evidence>
<evidence type="ECO:0000256" key="5">
    <source>
        <dbReference type="ARBA" id="ARBA00004817"/>
    </source>
</evidence>
<evidence type="ECO:0000256" key="18">
    <source>
        <dbReference type="ARBA" id="ARBA00047848"/>
    </source>
</evidence>
<comment type="pathway">
    <text evidence="5">Metabolic intermediate biosynthesis; prephenate biosynthesis; prephenate from chorismate: step 1/1.</text>
</comment>
<evidence type="ECO:0000256" key="4">
    <source>
        <dbReference type="ARBA" id="ARBA00004741"/>
    </source>
</evidence>
<evidence type="ECO:0000256" key="10">
    <source>
        <dbReference type="ARBA" id="ARBA00022605"/>
    </source>
</evidence>
<feature type="site" description="Essential for prephenate dehydratase activity" evidence="19">
    <location>
        <position position="265"/>
    </location>
</feature>
<dbReference type="Pfam" id="PF01842">
    <property type="entry name" value="ACT"/>
    <property type="match status" value="1"/>
</dbReference>
<keyword evidence="24" id="KW-1185">Reference proteome</keyword>
<feature type="domain" description="ACT" evidence="22">
    <location>
        <begin position="284"/>
        <end position="361"/>
    </location>
</feature>
<evidence type="ECO:0000256" key="16">
    <source>
        <dbReference type="ARBA" id="ARBA00031175"/>
    </source>
</evidence>
<dbReference type="Gene3D" id="3.30.70.260">
    <property type="match status" value="1"/>
</dbReference>
<dbReference type="InterPro" id="IPR045865">
    <property type="entry name" value="ACT-like_dom_sf"/>
</dbReference>
<dbReference type="GO" id="GO:0004106">
    <property type="term" value="F:chorismate mutase activity"/>
    <property type="evidence" value="ECO:0007669"/>
    <property type="project" value="UniProtKB-EC"/>
</dbReference>
<evidence type="ECO:0000256" key="8">
    <source>
        <dbReference type="ARBA" id="ARBA00014401"/>
    </source>
</evidence>
<comment type="subcellular location">
    <subcellularLocation>
        <location evidence="3">Cytoplasm</location>
    </subcellularLocation>
</comment>
<name>A0A7Y4P572_9BURK</name>
<comment type="function">
    <text evidence="2">Catalyzes the Claisen rearrangement of chorismate to prephenate and the decarboxylation/dehydration of prephenate to phenylpyruvate.</text>
</comment>
<dbReference type="InterPro" id="IPR008242">
    <property type="entry name" value="Chor_mutase/pphenate_deHydtase"/>
</dbReference>
<evidence type="ECO:0000256" key="15">
    <source>
        <dbReference type="ARBA" id="ARBA00023268"/>
    </source>
</evidence>
<comment type="caution">
    <text evidence="23">The sequence shown here is derived from an EMBL/GenBank/DDBJ whole genome shotgun (WGS) entry which is preliminary data.</text>
</comment>
<evidence type="ECO:0000256" key="12">
    <source>
        <dbReference type="ARBA" id="ARBA00023222"/>
    </source>
</evidence>
<keyword evidence="9" id="KW-0963">Cytoplasm</keyword>
<evidence type="ECO:0000259" key="21">
    <source>
        <dbReference type="PROSITE" id="PS51171"/>
    </source>
</evidence>
<evidence type="ECO:0000259" key="22">
    <source>
        <dbReference type="PROSITE" id="PS51671"/>
    </source>
</evidence>
<keyword evidence="14 23" id="KW-0456">Lyase</keyword>
<evidence type="ECO:0000256" key="11">
    <source>
        <dbReference type="ARBA" id="ARBA00023141"/>
    </source>
</evidence>
<protein>
    <recommendedName>
        <fullName evidence="8">Bifunctional chorismate mutase/prephenate dehydratase</fullName>
        <ecNumber evidence="7">4.2.1.51</ecNumber>
        <ecNumber evidence="6">5.4.99.5</ecNumber>
    </recommendedName>
    <alternativeName>
        <fullName evidence="17">Chorismate mutase-prephenate dehydratase</fullName>
    </alternativeName>
    <alternativeName>
        <fullName evidence="16">p-protein</fullName>
    </alternativeName>
</protein>
<dbReference type="UniPathway" id="UPA00120">
    <property type="reaction ID" value="UER00203"/>
</dbReference>
<evidence type="ECO:0000256" key="7">
    <source>
        <dbReference type="ARBA" id="ARBA00013147"/>
    </source>
</evidence>
<reference evidence="23 24" key="1">
    <citation type="submission" date="2020-05" db="EMBL/GenBank/DDBJ databases">
        <authorList>
            <person name="Niu N."/>
        </authorList>
    </citation>
    <scope>NUCLEOTIDE SEQUENCE [LARGE SCALE GENOMIC DNA]</scope>
    <source>
        <strain evidence="23 24">LMG10982</strain>
    </source>
</reference>
<sequence length="363" mass="40308">MDKKGLKSQLLPLRQRIDAIDEQLLSLLNERAQVAIEVGEVKHAFGEVDTVLKPEREAQIIRRLQALNERKTFPVDSVRAVWAEIISACRGLEKGLVVAYLGPEGSFSEQAALSYYGHAIQKLPCASFDEVFRAVEIGRANVGMVPVENSTEGAVNRTQDLLLTSILKVHGELTLPIRHCLLHKTGNLDKVTRLLGHPQALAQCYHWLNLHYPNLEREPAVSNSEAARIAAEDETCVAIAGMQAAMIYNLTVVHEGIQDDANNKTRFLAIGKIEALPSGKDQTSLIFAVPNRAGAVYDMISPFAKHGVSMTRFESRPARTGQWEYYFYVDILGHQFDDNVAAALNELKERSAFFKILGSYPTE</sequence>
<dbReference type="NCBIfam" id="NF008865">
    <property type="entry name" value="PRK11898.1"/>
    <property type="match status" value="1"/>
</dbReference>
<evidence type="ECO:0000256" key="1">
    <source>
        <dbReference type="ARBA" id="ARBA00000824"/>
    </source>
</evidence>
<keyword evidence="13" id="KW-0413">Isomerase</keyword>
<dbReference type="InterPro" id="IPR002912">
    <property type="entry name" value="ACT_dom"/>
</dbReference>
<dbReference type="AlphaFoldDB" id="A0A7Y4P572"/>
<dbReference type="InterPro" id="IPR002701">
    <property type="entry name" value="CM_II_prokaryot"/>
</dbReference>
<dbReference type="CDD" id="cd04905">
    <property type="entry name" value="ACT_CM-PDT"/>
    <property type="match status" value="1"/>
</dbReference>
<dbReference type="Pfam" id="PF01817">
    <property type="entry name" value="CM_2"/>
    <property type="match status" value="1"/>
</dbReference>
<dbReference type="PANTHER" id="PTHR21022:SF19">
    <property type="entry name" value="PREPHENATE DEHYDRATASE-RELATED"/>
    <property type="match status" value="1"/>
</dbReference>